<name>A0ABW1P9M6_9PSEU</name>
<organism evidence="2 3">
    <name type="scientific">Saccharothrix lopnurensis</name>
    <dbReference type="NCBI Taxonomy" id="1670621"/>
    <lineage>
        <taxon>Bacteria</taxon>
        <taxon>Bacillati</taxon>
        <taxon>Actinomycetota</taxon>
        <taxon>Actinomycetes</taxon>
        <taxon>Pseudonocardiales</taxon>
        <taxon>Pseudonocardiaceae</taxon>
        <taxon>Saccharothrix</taxon>
    </lineage>
</organism>
<feature type="region of interest" description="Disordered" evidence="1">
    <location>
        <begin position="94"/>
        <end position="124"/>
    </location>
</feature>
<evidence type="ECO:0000256" key="1">
    <source>
        <dbReference type="SAM" id="MobiDB-lite"/>
    </source>
</evidence>
<gene>
    <name evidence="2" type="ORF">ACFP3R_20870</name>
</gene>
<dbReference type="RefSeq" id="WP_380638027.1">
    <property type="nucleotide sequence ID" value="NZ_JBHSQO010000020.1"/>
</dbReference>
<evidence type="ECO:0000313" key="3">
    <source>
        <dbReference type="Proteomes" id="UP001596220"/>
    </source>
</evidence>
<reference evidence="3" key="1">
    <citation type="journal article" date="2019" name="Int. J. Syst. Evol. Microbiol.">
        <title>The Global Catalogue of Microorganisms (GCM) 10K type strain sequencing project: providing services to taxonomists for standard genome sequencing and annotation.</title>
        <authorList>
            <consortium name="The Broad Institute Genomics Platform"/>
            <consortium name="The Broad Institute Genome Sequencing Center for Infectious Disease"/>
            <person name="Wu L."/>
            <person name="Ma J."/>
        </authorList>
    </citation>
    <scope>NUCLEOTIDE SEQUENCE [LARGE SCALE GENOMIC DNA]</scope>
    <source>
        <strain evidence="3">CGMCC 4.7246</strain>
    </source>
</reference>
<proteinExistence type="predicted"/>
<dbReference type="Proteomes" id="UP001596220">
    <property type="component" value="Unassembled WGS sequence"/>
</dbReference>
<comment type="caution">
    <text evidence="2">The sequence shown here is derived from an EMBL/GenBank/DDBJ whole genome shotgun (WGS) entry which is preliminary data.</text>
</comment>
<keyword evidence="3" id="KW-1185">Reference proteome</keyword>
<protein>
    <recommendedName>
        <fullName evidence="4">(2Fe-2S) ferredoxin domain-containing protein</fullName>
    </recommendedName>
</protein>
<sequence>MPEDRPRVTVCRGCCCGTTRKHPQVDHDGQVRVLREALDGTAEVRLSDCLDACAHSNLLVVHPSPAARAAGAKPLWLGRVLDDRALREVIDWISGGGPGVAPPPASLRDRVVTPPNARTPPRTT</sequence>
<dbReference type="EMBL" id="JBHSQO010000020">
    <property type="protein sequence ID" value="MFC6091727.1"/>
    <property type="molecule type" value="Genomic_DNA"/>
</dbReference>
<evidence type="ECO:0008006" key="4">
    <source>
        <dbReference type="Google" id="ProtNLM"/>
    </source>
</evidence>
<feature type="compositionally biased region" description="Low complexity" evidence="1">
    <location>
        <begin position="112"/>
        <end position="124"/>
    </location>
</feature>
<evidence type="ECO:0000313" key="2">
    <source>
        <dbReference type="EMBL" id="MFC6091727.1"/>
    </source>
</evidence>
<accession>A0ABW1P9M6</accession>